<evidence type="ECO:0000313" key="7">
    <source>
        <dbReference type="Proteomes" id="UP000627715"/>
    </source>
</evidence>
<evidence type="ECO:0000313" key="6">
    <source>
        <dbReference type="EMBL" id="GFZ83264.1"/>
    </source>
</evidence>
<dbReference type="InterPro" id="IPR002372">
    <property type="entry name" value="PQQ_rpt_dom"/>
</dbReference>
<evidence type="ECO:0000259" key="5">
    <source>
        <dbReference type="Pfam" id="PF01011"/>
    </source>
</evidence>
<feature type="transmembrane region" description="Helical" evidence="4">
    <location>
        <begin position="80"/>
        <end position="99"/>
    </location>
</feature>
<dbReference type="SMART" id="SM00564">
    <property type="entry name" value="PQQ"/>
    <property type="match status" value="6"/>
</dbReference>
<comment type="caution">
    <text evidence="6">The sequence shown here is derived from an EMBL/GenBank/DDBJ whole genome shotgun (WGS) entry which is preliminary data.</text>
</comment>
<dbReference type="CDD" id="cd10280">
    <property type="entry name" value="PQQ_mGDH"/>
    <property type="match status" value="1"/>
</dbReference>
<keyword evidence="4" id="KW-0812">Transmembrane</keyword>
<gene>
    <name evidence="6" type="primary">gcd-1</name>
    <name evidence="6" type="ORF">GCM10011403_28560</name>
</gene>
<dbReference type="InterPro" id="IPR017511">
    <property type="entry name" value="PQQ_mDH"/>
</dbReference>
<feature type="transmembrane region" description="Helical" evidence="4">
    <location>
        <begin position="33"/>
        <end position="51"/>
    </location>
</feature>
<dbReference type="AlphaFoldDB" id="A0A916VJR5"/>
<dbReference type="RefSeq" id="WP_068810702.1">
    <property type="nucleotide sequence ID" value="NZ_BMIY01000014.1"/>
</dbReference>
<evidence type="ECO:0000256" key="3">
    <source>
        <dbReference type="ARBA" id="ARBA00023002"/>
    </source>
</evidence>
<protein>
    <submittedName>
        <fullName evidence="6">Quinate dehydrogenase</fullName>
    </submittedName>
</protein>
<reference evidence="6" key="2">
    <citation type="submission" date="2020-09" db="EMBL/GenBank/DDBJ databases">
        <authorList>
            <person name="Sun Q."/>
            <person name="Zhou Y."/>
        </authorList>
    </citation>
    <scope>NUCLEOTIDE SEQUENCE</scope>
    <source>
        <strain evidence="6">CGMCC 1.15425</strain>
    </source>
</reference>
<reference evidence="6" key="1">
    <citation type="journal article" date="2014" name="Int. J. Syst. Evol. Microbiol.">
        <title>Complete genome sequence of Corynebacterium casei LMG S-19264T (=DSM 44701T), isolated from a smear-ripened cheese.</title>
        <authorList>
            <consortium name="US DOE Joint Genome Institute (JGI-PGF)"/>
            <person name="Walter F."/>
            <person name="Albersmeier A."/>
            <person name="Kalinowski J."/>
            <person name="Ruckert C."/>
        </authorList>
    </citation>
    <scope>NUCLEOTIDE SEQUENCE</scope>
    <source>
        <strain evidence="6">CGMCC 1.15425</strain>
    </source>
</reference>
<dbReference type="PANTHER" id="PTHR32303">
    <property type="entry name" value="QUINOPROTEIN ALCOHOL DEHYDROGENASE (CYTOCHROME C)"/>
    <property type="match status" value="1"/>
</dbReference>
<keyword evidence="7" id="KW-1185">Reference proteome</keyword>
<dbReference type="OrthoDB" id="9794322at2"/>
<dbReference type="SUPFAM" id="SSF50998">
    <property type="entry name" value="Quinoprotein alcohol dehydrogenase-like"/>
    <property type="match status" value="1"/>
</dbReference>
<organism evidence="6 7">
    <name type="scientific">Pseudohongiella nitratireducens</name>
    <dbReference type="NCBI Taxonomy" id="1768907"/>
    <lineage>
        <taxon>Bacteria</taxon>
        <taxon>Pseudomonadati</taxon>
        <taxon>Pseudomonadota</taxon>
        <taxon>Gammaproteobacteria</taxon>
        <taxon>Pseudomonadales</taxon>
        <taxon>Pseudohongiellaceae</taxon>
        <taxon>Pseudohongiella</taxon>
    </lineage>
</organism>
<evidence type="ECO:0000256" key="4">
    <source>
        <dbReference type="SAM" id="Phobius"/>
    </source>
</evidence>
<feature type="transmembrane region" description="Helical" evidence="4">
    <location>
        <begin position="119"/>
        <end position="137"/>
    </location>
</feature>
<proteinExistence type="inferred from homology"/>
<evidence type="ECO:0000256" key="2">
    <source>
        <dbReference type="ARBA" id="ARBA00008156"/>
    </source>
</evidence>
<comment type="similarity">
    <text evidence="2">Belongs to the bacterial PQQ dehydrogenase family.</text>
</comment>
<dbReference type="GO" id="GO:0048038">
    <property type="term" value="F:quinone binding"/>
    <property type="evidence" value="ECO:0007669"/>
    <property type="project" value="InterPro"/>
</dbReference>
<dbReference type="Gene3D" id="2.140.10.10">
    <property type="entry name" value="Quinoprotein alcohol dehydrogenase-like superfamily"/>
    <property type="match status" value="1"/>
</dbReference>
<dbReference type="EMBL" id="BMIY01000014">
    <property type="protein sequence ID" value="GFZ83264.1"/>
    <property type="molecule type" value="Genomic_DNA"/>
</dbReference>
<dbReference type="GO" id="GO:0016020">
    <property type="term" value="C:membrane"/>
    <property type="evidence" value="ECO:0007669"/>
    <property type="project" value="InterPro"/>
</dbReference>
<keyword evidence="3" id="KW-0560">Oxidoreductase</keyword>
<feature type="domain" description="Pyrrolo-quinoline quinone repeat" evidence="5">
    <location>
        <begin position="165"/>
        <end position="745"/>
    </location>
</feature>
<dbReference type="NCBIfam" id="TIGR03074">
    <property type="entry name" value="PQQ_membr_DH"/>
    <property type="match status" value="1"/>
</dbReference>
<dbReference type="GO" id="GO:0008876">
    <property type="term" value="F:quinoprotein glucose dehydrogenase activity"/>
    <property type="evidence" value="ECO:0007669"/>
    <property type="project" value="TreeGrafter"/>
</dbReference>
<dbReference type="InterPro" id="IPR018391">
    <property type="entry name" value="PQQ_b-propeller_rpt"/>
</dbReference>
<name>A0A916VJR5_9GAMM</name>
<sequence length="784" mass="85713">MSTTMLKAYAILLALTGLAYTLPGFFLMMQGGSLYYLGAGLLLIVIAGKLFQKQTSGLTLLAVLLGLTLLWTLYESGLDFWAFVPRLSLLTLLAMIMLIPPLRRQLYPERVPTAVESPIGISIGAILVVTLVAYISFMNSLSVSPDEFASRDRHDVHNTDSDTNWTAYGNSRKGTRYSPSEQINRDNVDELELAWVYRTQVGETFKNTPIQVNDKLYACAAGNVIIALNAESGEEMWRFDAEVSEDLLGIASYFTSTCRSVSYYEAPEDYSGECAERILMGTVDARLLAVDANTGQQCQSFGDGGSVDLTKDMGEVPLLYYMVTSAPAIVRGNAVLGGWVLDNREVNEPSGVVRAFDAISGEFAWAWDLGRPGEHGEPQNGEIYTRGTPNVWSLFSVDEERGMVFAPTGNETPDYFGGQRNPLSEDYSSSVVALNGETGEVVWSFQTVHHDIWDYDAPSQPALVDVADENGNLVPAVLQATKRGEVFMLNRETGEPIAAVEERATPQEGVVPEDWVTPTQPYSALPNTIAKDYTERDMWGITPFDHMWCRISFNNLDYEGHFTPPNTNGIFQHPGNSGGYNWGSLAIDEEQQIMVGSAMTLPNHLRLVPREEVDAGVPASPQLGTPYGASTVTFVSPLGIPCSEPPFGVLTAIDLQTQELLWKRPIGTTNDLGPLGTKIALPMEIGTPVSGGTMVTKGGLVFFAGTLDRRFRAFDIHTGKELWKHALPQSAQATPMTYVSPESHQQTVVVTLPGVGQNYTVGVSGEPEDDPQGGYIMAFRLKNR</sequence>
<keyword evidence="4" id="KW-0472">Membrane</keyword>
<dbReference type="InterPro" id="IPR011047">
    <property type="entry name" value="Quinoprotein_ADH-like_sf"/>
</dbReference>
<evidence type="ECO:0000256" key="1">
    <source>
        <dbReference type="ARBA" id="ARBA00001931"/>
    </source>
</evidence>
<keyword evidence="4" id="KW-1133">Transmembrane helix</keyword>
<feature type="transmembrane region" description="Helical" evidence="4">
    <location>
        <begin position="58"/>
        <end position="74"/>
    </location>
</feature>
<dbReference type="Pfam" id="PF01011">
    <property type="entry name" value="PQQ"/>
    <property type="match status" value="1"/>
</dbReference>
<dbReference type="Proteomes" id="UP000627715">
    <property type="component" value="Unassembled WGS sequence"/>
</dbReference>
<comment type="cofactor">
    <cofactor evidence="1">
        <name>pyrroloquinoline quinone</name>
        <dbReference type="ChEBI" id="CHEBI:58442"/>
    </cofactor>
</comment>
<dbReference type="PANTHER" id="PTHR32303:SF4">
    <property type="entry name" value="QUINOPROTEIN GLUCOSE DEHYDROGENASE"/>
    <property type="match status" value="1"/>
</dbReference>
<accession>A0A916VJR5</accession>